<keyword evidence="1" id="KW-1133">Transmembrane helix</keyword>
<feature type="domain" description="DUF1512" evidence="3">
    <location>
        <begin position="203"/>
        <end position="380"/>
    </location>
</feature>
<evidence type="ECO:0000259" key="3">
    <source>
        <dbReference type="Pfam" id="PF23542"/>
    </source>
</evidence>
<name>A0A0F9MCB9_9ZZZZ</name>
<reference evidence="4" key="1">
    <citation type="journal article" date="2015" name="Nature">
        <title>Complex archaea that bridge the gap between prokaryotes and eukaryotes.</title>
        <authorList>
            <person name="Spang A."/>
            <person name="Saw J.H."/>
            <person name="Jorgensen S.L."/>
            <person name="Zaremba-Niedzwiedzka K."/>
            <person name="Martijn J."/>
            <person name="Lind A.E."/>
            <person name="van Eijk R."/>
            <person name="Schleper C."/>
            <person name="Guy L."/>
            <person name="Ettema T.J."/>
        </authorList>
    </citation>
    <scope>NUCLEOTIDE SEQUENCE</scope>
</reference>
<dbReference type="PIRSF" id="PIRSF016495">
    <property type="entry name" value="UCP016495"/>
    <property type="match status" value="1"/>
</dbReference>
<dbReference type="Pfam" id="PF23542">
    <property type="entry name" value="DUF1512_C"/>
    <property type="match status" value="1"/>
</dbReference>
<organism evidence="4">
    <name type="scientific">marine sediment metagenome</name>
    <dbReference type="NCBI Taxonomy" id="412755"/>
    <lineage>
        <taxon>unclassified sequences</taxon>
        <taxon>metagenomes</taxon>
        <taxon>ecological metagenomes</taxon>
    </lineage>
</organism>
<evidence type="ECO:0008006" key="5">
    <source>
        <dbReference type="Google" id="ProtNLM"/>
    </source>
</evidence>
<dbReference type="AlphaFoldDB" id="A0A0F9MCB9"/>
<evidence type="ECO:0000259" key="2">
    <source>
        <dbReference type="Pfam" id="PF07431"/>
    </source>
</evidence>
<proteinExistence type="predicted"/>
<dbReference type="InterPro" id="IPR009995">
    <property type="entry name" value="DUF1512"/>
</dbReference>
<keyword evidence="1" id="KW-0812">Transmembrane</keyword>
<dbReference type="Pfam" id="PF07431">
    <property type="entry name" value="DUF1512"/>
    <property type="match status" value="1"/>
</dbReference>
<dbReference type="EMBL" id="LAZR01005805">
    <property type="protein sequence ID" value="KKM96996.1"/>
    <property type="molecule type" value="Genomic_DNA"/>
</dbReference>
<sequence length="382" mass="42198">MMLNLAQFGGSESTNPISLILNLLFFVLIFVSMFYGQKLQGWKASKEIQAGLDKLKKWNDECKEILVSDFKEFADKKITQKDLMIQLEEFMTFITISPVALDPYGLIPKFDHVVDVRDNRFKEEVDRLAPLADNVQKYNLENLVEATMAIDFMYRLIKHFLILGKKSKSMILLMQISMQLGLILGMAKAYYHAAKAFSEGSPIGDGLGPLVAASFLRDVSDDDVEAKEIAKDTIVQEVEFEDRTIYIVRAKGPGGSVGKPGKAIKILVDEHGEDISRIIMIDAGLKLSGDKTGSLVIGVGAAIGGLGIEKHYIEDSTTKNSIPIDAFICKESLENAITTMQRSITQSVPKFVEKIKMAIRKRTEKGTKVILAGIGNTIGIGI</sequence>
<evidence type="ECO:0000313" key="4">
    <source>
        <dbReference type="EMBL" id="KKM96996.1"/>
    </source>
</evidence>
<feature type="transmembrane region" description="Helical" evidence="1">
    <location>
        <begin position="17"/>
        <end position="36"/>
    </location>
</feature>
<accession>A0A0F9MCB9</accession>
<dbReference type="InterPro" id="IPR056460">
    <property type="entry name" value="DUF1512_N"/>
</dbReference>
<gene>
    <name evidence="4" type="ORF">LCGC14_1172500</name>
</gene>
<evidence type="ECO:0000256" key="1">
    <source>
        <dbReference type="SAM" id="Phobius"/>
    </source>
</evidence>
<dbReference type="InterPro" id="IPR056461">
    <property type="entry name" value="DUF1512_C"/>
</dbReference>
<feature type="domain" description="DUF1512" evidence="2">
    <location>
        <begin position="20"/>
        <end position="199"/>
    </location>
</feature>
<protein>
    <recommendedName>
        <fullName evidence="5">DUF1512 domain-containing protein</fullName>
    </recommendedName>
</protein>
<comment type="caution">
    <text evidence="4">The sequence shown here is derived from an EMBL/GenBank/DDBJ whole genome shotgun (WGS) entry which is preliminary data.</text>
</comment>
<keyword evidence="1" id="KW-0472">Membrane</keyword>